<dbReference type="GO" id="GO:0006351">
    <property type="term" value="P:DNA-templated transcription"/>
    <property type="evidence" value="ECO:0007669"/>
    <property type="project" value="InterPro"/>
</dbReference>
<dbReference type="GO" id="GO:0008270">
    <property type="term" value="F:zinc ion binding"/>
    <property type="evidence" value="ECO:0007669"/>
    <property type="project" value="InterPro"/>
</dbReference>
<evidence type="ECO:0000313" key="7">
    <source>
        <dbReference type="Proteomes" id="UP000182658"/>
    </source>
</evidence>
<evidence type="ECO:0000313" key="6">
    <source>
        <dbReference type="EMBL" id="OIW23815.1"/>
    </source>
</evidence>
<evidence type="ECO:0000256" key="1">
    <source>
        <dbReference type="ARBA" id="ARBA00004123"/>
    </source>
</evidence>
<protein>
    <recommendedName>
        <fullName evidence="5">Zn(2)-C6 fungal-type domain-containing protein</fullName>
    </recommendedName>
</protein>
<reference evidence="6 7" key="1">
    <citation type="submission" date="2016-10" db="EMBL/GenBank/DDBJ databases">
        <title>Draft genome sequence of Coniochaeta ligniaria NRRL30616, a lignocellulolytic fungus for bioabatement of inhibitors in plant biomass hydrolysates.</title>
        <authorList>
            <consortium name="DOE Joint Genome Institute"/>
            <person name="Jimenez D.J."/>
            <person name="Hector R.E."/>
            <person name="Riley R."/>
            <person name="Sun H."/>
            <person name="Grigoriev I.V."/>
            <person name="Van Elsas J.D."/>
            <person name="Nichols N.N."/>
        </authorList>
    </citation>
    <scope>NUCLEOTIDE SEQUENCE [LARGE SCALE GENOMIC DNA]</scope>
    <source>
        <strain evidence="6 7">NRRL 30616</strain>
    </source>
</reference>
<dbReference type="SMART" id="SM00066">
    <property type="entry name" value="GAL4"/>
    <property type="match status" value="1"/>
</dbReference>
<feature type="compositionally biased region" description="Polar residues" evidence="4">
    <location>
        <begin position="202"/>
        <end position="213"/>
    </location>
</feature>
<evidence type="ECO:0000256" key="3">
    <source>
        <dbReference type="ARBA" id="ARBA00023242"/>
    </source>
</evidence>
<dbReference type="GO" id="GO:0003677">
    <property type="term" value="F:DNA binding"/>
    <property type="evidence" value="ECO:0007669"/>
    <property type="project" value="InterPro"/>
</dbReference>
<feature type="region of interest" description="Disordered" evidence="4">
    <location>
        <begin position="265"/>
        <end position="288"/>
    </location>
</feature>
<dbReference type="InterPro" id="IPR050613">
    <property type="entry name" value="Sec_Metabolite_Reg"/>
</dbReference>
<dbReference type="SUPFAM" id="SSF57701">
    <property type="entry name" value="Zn2/Cys6 DNA-binding domain"/>
    <property type="match status" value="1"/>
</dbReference>
<dbReference type="PROSITE" id="PS50048">
    <property type="entry name" value="ZN2_CY6_FUNGAL_2"/>
    <property type="match status" value="1"/>
</dbReference>
<dbReference type="PROSITE" id="PS00463">
    <property type="entry name" value="ZN2_CY6_FUNGAL_1"/>
    <property type="match status" value="1"/>
</dbReference>
<name>A0A1J7I854_9PEZI</name>
<feature type="region of interest" description="Disordered" evidence="4">
    <location>
        <begin position="151"/>
        <end position="224"/>
    </location>
</feature>
<keyword evidence="3" id="KW-0539">Nucleus</keyword>
<dbReference type="AlphaFoldDB" id="A0A1J7I854"/>
<feature type="region of interest" description="Disordered" evidence="4">
    <location>
        <begin position="101"/>
        <end position="128"/>
    </location>
</feature>
<feature type="region of interest" description="Disordered" evidence="4">
    <location>
        <begin position="868"/>
        <end position="899"/>
    </location>
</feature>
<dbReference type="Pfam" id="PF00172">
    <property type="entry name" value="Zn_clus"/>
    <property type="match status" value="1"/>
</dbReference>
<evidence type="ECO:0000256" key="4">
    <source>
        <dbReference type="SAM" id="MobiDB-lite"/>
    </source>
</evidence>
<dbReference type="SMART" id="SM00906">
    <property type="entry name" value="Fungal_trans"/>
    <property type="match status" value="1"/>
</dbReference>
<organism evidence="6 7">
    <name type="scientific">Coniochaeta ligniaria NRRL 30616</name>
    <dbReference type="NCBI Taxonomy" id="1408157"/>
    <lineage>
        <taxon>Eukaryota</taxon>
        <taxon>Fungi</taxon>
        <taxon>Dikarya</taxon>
        <taxon>Ascomycota</taxon>
        <taxon>Pezizomycotina</taxon>
        <taxon>Sordariomycetes</taxon>
        <taxon>Sordariomycetidae</taxon>
        <taxon>Coniochaetales</taxon>
        <taxon>Coniochaetaceae</taxon>
        <taxon>Coniochaeta</taxon>
    </lineage>
</organism>
<dbReference type="STRING" id="1408157.A0A1J7I854"/>
<dbReference type="Gene3D" id="4.10.240.10">
    <property type="entry name" value="Zn(2)-C6 fungal-type DNA-binding domain"/>
    <property type="match status" value="1"/>
</dbReference>
<evidence type="ECO:0000256" key="2">
    <source>
        <dbReference type="ARBA" id="ARBA00022723"/>
    </source>
</evidence>
<keyword evidence="7" id="KW-1185">Reference proteome</keyword>
<dbReference type="Proteomes" id="UP000182658">
    <property type="component" value="Unassembled WGS sequence"/>
</dbReference>
<evidence type="ECO:0000259" key="5">
    <source>
        <dbReference type="PROSITE" id="PS50048"/>
    </source>
</evidence>
<dbReference type="EMBL" id="KV875105">
    <property type="protein sequence ID" value="OIW23815.1"/>
    <property type="molecule type" value="Genomic_DNA"/>
</dbReference>
<dbReference type="CDD" id="cd12148">
    <property type="entry name" value="fungal_TF_MHR"/>
    <property type="match status" value="1"/>
</dbReference>
<accession>A0A1J7I854</accession>
<dbReference type="GO" id="GO:0000981">
    <property type="term" value="F:DNA-binding transcription factor activity, RNA polymerase II-specific"/>
    <property type="evidence" value="ECO:0007669"/>
    <property type="project" value="InterPro"/>
</dbReference>
<feature type="region of interest" description="Disordered" evidence="4">
    <location>
        <begin position="1"/>
        <end position="47"/>
    </location>
</feature>
<keyword evidence="2" id="KW-0479">Metal-binding</keyword>
<dbReference type="OrthoDB" id="3989227at2759"/>
<comment type="subcellular location">
    <subcellularLocation>
        <location evidence="1">Nucleus</location>
    </subcellularLocation>
</comment>
<feature type="domain" description="Zn(2)-C6 fungal-type" evidence="5">
    <location>
        <begin position="71"/>
        <end position="100"/>
    </location>
</feature>
<dbReference type="InterPro" id="IPR036864">
    <property type="entry name" value="Zn2-C6_fun-type_DNA-bd_sf"/>
</dbReference>
<dbReference type="InParanoid" id="A0A1J7I854"/>
<dbReference type="PANTHER" id="PTHR31001:SF50">
    <property type="entry name" value="ZN(II)2CYS6 TRANSCRIPTION FACTOR (EUROFUNG)"/>
    <property type="match status" value="1"/>
</dbReference>
<dbReference type="InterPro" id="IPR007219">
    <property type="entry name" value="XnlR_reg_dom"/>
</dbReference>
<dbReference type="PANTHER" id="PTHR31001">
    <property type="entry name" value="UNCHARACTERIZED TRANSCRIPTIONAL REGULATORY PROTEIN"/>
    <property type="match status" value="1"/>
</dbReference>
<dbReference type="GO" id="GO:0005634">
    <property type="term" value="C:nucleus"/>
    <property type="evidence" value="ECO:0007669"/>
    <property type="project" value="UniProtKB-SubCell"/>
</dbReference>
<dbReference type="InterPro" id="IPR001138">
    <property type="entry name" value="Zn2Cys6_DnaBD"/>
</dbReference>
<gene>
    <name evidence="6" type="ORF">CONLIGDRAFT_657415</name>
</gene>
<feature type="compositionally biased region" description="Acidic residues" evidence="4">
    <location>
        <begin position="268"/>
        <end position="277"/>
    </location>
</feature>
<dbReference type="CDD" id="cd00067">
    <property type="entry name" value="GAL4"/>
    <property type="match status" value="1"/>
</dbReference>
<proteinExistence type="predicted"/>
<dbReference type="Pfam" id="PF04082">
    <property type="entry name" value="Fungal_trans"/>
    <property type="match status" value="1"/>
</dbReference>
<sequence length="946" mass="105755">MTSEGNTDSTSGPLNSTAPSPNAESPPSTFHTGSQTGSAADSQNFANIPTPAGASVYPPAAAVSAALNPRSCVTCRRRKVRCDKHMPCGNCRRAQISCIFPAPGRAPRRPRPKDPNAPPKQPSSEREMELVKRLRKLEGIVEELSGQIELEAVRHPSADGYSPEATSEGDRQMSIRPDTAQGAGSHAHDSPAASFGSRRDNSSTVAQTESAYYNSPFGGLERSPTEMNKNFGRLVLNDKGTSRYVSSGFWSKINDELNEMRAATQNLADEDSDESDDERTPQTVEDQSLDHQSFIMGYRSADVDLRPLHPLPSQIPFMWQIYLENVDPLVKVLHVPSMEQLMRERRACLGNIPPSTEALLFSIYYAAVASMEVDEVARSLGAEKFTLLNQYRFAVEQALAKANFITDPDLTVCQAFVIFLVLVRRHEKARFSWTLTGLAVRICQAIGLHRDGTNFPHLTPFEIEMRRRLFWSLLMLDLRSAEDQGTECIISDGSFDTQLPLNINDADIGPDSTEFPENREGSTDITFCLVRFEICNLARQMHQESTTVAPNMTREETLKMLQERENSLLEVYNRLEVKYLRDSSAEENPMYWVAGNIARVIMAKMITVIYQPILFALPADSLSCRLRERLFIAAVEIFEYNHILNTDPRCRQWRWLFQTYTQWHAVAYLLLELCNRNWSATSERAWVAINACFSGPNSLALEKMSVHTAVWLPFKKLCHRAEKHRDAELARLRADPAAAEQCDRINRARDPPSSFGALSHSIKCSIAQERWRKLVNLPLNPGPLPSAEEINTVPQLQPIAAGTQENGDVRMNYSADQIDEIVGAALANPHFTPTQLLPLAYHRPDAGDDTMAMARNIIFGFSPTDIPTHNHDLAGPTPVTQEAAGPSTQKPDDDNPPVWLWNTDDVHKMNRASGTPVQEADVNMDEGLEGFDWQNWQENMNGRYSV</sequence>